<keyword evidence="1" id="KW-0472">Membrane</keyword>
<dbReference type="Pfam" id="PF11255">
    <property type="entry name" value="DUF3054"/>
    <property type="match status" value="1"/>
</dbReference>
<feature type="transmembrane region" description="Helical" evidence="1">
    <location>
        <begin position="28"/>
        <end position="48"/>
    </location>
</feature>
<sequence>MFTACVDIIAVVLFVAIGRRNHDEGTAIDGIAIVAAPFLIALVGAWLSSRAWRTPGSMRTSVIVWLVTVFGGLELRYFVFDRGTARPFVIVATLVLGVLIVGGRFVLNLRLKR</sequence>
<evidence type="ECO:0000256" key="1">
    <source>
        <dbReference type="SAM" id="Phobius"/>
    </source>
</evidence>
<reference evidence="2 3" key="1">
    <citation type="submission" date="2015-10" db="EMBL/GenBank/DDBJ databases">
        <title>Metagenome-Assembled Genomes uncover a global brackish microbiome.</title>
        <authorList>
            <person name="Hugerth L.W."/>
            <person name="Larsson J."/>
            <person name="Alneberg J."/>
            <person name="Lindh M.V."/>
            <person name="Legrand C."/>
            <person name="Pinhassi J."/>
            <person name="Andersson A.F."/>
        </authorList>
    </citation>
    <scope>NUCLEOTIDE SEQUENCE [LARGE SCALE GENOMIC DNA]</scope>
    <source>
        <strain evidence="2">BACL6 MAG-120924-bin43</strain>
    </source>
</reference>
<dbReference type="AlphaFoldDB" id="A0A0R2QBS4"/>
<dbReference type="InterPro" id="IPR021414">
    <property type="entry name" value="DUF3054"/>
</dbReference>
<feature type="transmembrane region" description="Helical" evidence="1">
    <location>
        <begin position="60"/>
        <end position="79"/>
    </location>
</feature>
<feature type="transmembrane region" description="Helical" evidence="1">
    <location>
        <begin position="85"/>
        <end position="107"/>
    </location>
</feature>
<evidence type="ECO:0000313" key="2">
    <source>
        <dbReference type="EMBL" id="KRO47700.1"/>
    </source>
</evidence>
<evidence type="ECO:0008006" key="4">
    <source>
        <dbReference type="Google" id="ProtNLM"/>
    </source>
</evidence>
<gene>
    <name evidence="2" type="ORF">ABR75_05680</name>
</gene>
<name>A0A0R2QBS4_9ACTN</name>
<evidence type="ECO:0000313" key="3">
    <source>
        <dbReference type="Proteomes" id="UP000051017"/>
    </source>
</evidence>
<organism evidence="2 3">
    <name type="scientific">Acidimicrobiia bacterium BACL6 MAG-120924-bin43</name>
    <dbReference type="NCBI Taxonomy" id="1655583"/>
    <lineage>
        <taxon>Bacteria</taxon>
        <taxon>Bacillati</taxon>
        <taxon>Actinomycetota</taxon>
        <taxon>Acidimicrobiia</taxon>
        <taxon>acIV cluster</taxon>
    </lineage>
</organism>
<accession>A0A0R2QBS4</accession>
<dbReference type="EMBL" id="LIBJ01000137">
    <property type="protein sequence ID" value="KRO47700.1"/>
    <property type="molecule type" value="Genomic_DNA"/>
</dbReference>
<keyword evidence="1" id="KW-1133">Transmembrane helix</keyword>
<protein>
    <recommendedName>
        <fullName evidence="4">DUF3054 domain-containing protein</fullName>
    </recommendedName>
</protein>
<comment type="caution">
    <text evidence="2">The sequence shown here is derived from an EMBL/GenBank/DDBJ whole genome shotgun (WGS) entry which is preliminary data.</text>
</comment>
<proteinExistence type="predicted"/>
<keyword evidence="1" id="KW-0812">Transmembrane</keyword>
<dbReference type="Proteomes" id="UP000051017">
    <property type="component" value="Unassembled WGS sequence"/>
</dbReference>